<protein>
    <submittedName>
        <fullName evidence="1">Uncharacterized protein</fullName>
    </submittedName>
</protein>
<dbReference type="OrthoDB" id="536370at2759"/>
<dbReference type="AlphaFoldDB" id="A0A150G0U9"/>
<name>A0A150G0U9_GONPE</name>
<gene>
    <name evidence="1" type="ORF">GPECTOR_89g499</name>
</gene>
<evidence type="ECO:0000313" key="1">
    <source>
        <dbReference type="EMBL" id="KXZ43479.1"/>
    </source>
</evidence>
<comment type="caution">
    <text evidence="1">The sequence shown here is derived from an EMBL/GenBank/DDBJ whole genome shotgun (WGS) entry which is preliminary data.</text>
</comment>
<dbReference type="Proteomes" id="UP000075714">
    <property type="component" value="Unassembled WGS sequence"/>
</dbReference>
<keyword evidence="2" id="KW-1185">Reference proteome</keyword>
<accession>A0A150G0U9</accession>
<organism evidence="1 2">
    <name type="scientific">Gonium pectorale</name>
    <name type="common">Green alga</name>
    <dbReference type="NCBI Taxonomy" id="33097"/>
    <lineage>
        <taxon>Eukaryota</taxon>
        <taxon>Viridiplantae</taxon>
        <taxon>Chlorophyta</taxon>
        <taxon>core chlorophytes</taxon>
        <taxon>Chlorophyceae</taxon>
        <taxon>CS clade</taxon>
        <taxon>Chlamydomonadales</taxon>
        <taxon>Volvocaceae</taxon>
        <taxon>Gonium</taxon>
    </lineage>
</organism>
<reference evidence="2" key="1">
    <citation type="journal article" date="2016" name="Nat. Commun.">
        <title>The Gonium pectorale genome demonstrates co-option of cell cycle regulation during the evolution of multicellularity.</title>
        <authorList>
            <person name="Hanschen E.R."/>
            <person name="Marriage T.N."/>
            <person name="Ferris P.J."/>
            <person name="Hamaji T."/>
            <person name="Toyoda A."/>
            <person name="Fujiyama A."/>
            <person name="Neme R."/>
            <person name="Noguchi H."/>
            <person name="Minakuchi Y."/>
            <person name="Suzuki M."/>
            <person name="Kawai-Toyooka H."/>
            <person name="Smith D.R."/>
            <person name="Sparks H."/>
            <person name="Anderson J."/>
            <person name="Bakaric R."/>
            <person name="Luria V."/>
            <person name="Karger A."/>
            <person name="Kirschner M.W."/>
            <person name="Durand P.M."/>
            <person name="Michod R.E."/>
            <person name="Nozaki H."/>
            <person name="Olson B.J."/>
        </authorList>
    </citation>
    <scope>NUCLEOTIDE SEQUENCE [LARGE SCALE GENOMIC DNA]</scope>
    <source>
        <strain evidence="2">NIES-2863</strain>
    </source>
</reference>
<evidence type="ECO:0000313" key="2">
    <source>
        <dbReference type="Proteomes" id="UP000075714"/>
    </source>
</evidence>
<dbReference type="EMBL" id="LSYV01000090">
    <property type="protein sequence ID" value="KXZ43479.1"/>
    <property type="molecule type" value="Genomic_DNA"/>
</dbReference>
<proteinExistence type="predicted"/>
<sequence length="382" mass="40979">MTSGDEQMDLLVFVSRMPETELAVLQETDTNEFMVEFVRRAKGATVLKVEEEGRAAIAEPRVVSVSISGVNSRTWDGIGNETGFTIKPTSQAPLTAAPVVGTLPFTWLPEPESSPANRKAALQYLNIILPPPDGQRFRVKGTSDIALCTSASVKSRLPRNGLRMVMELKKNQSGFNPYQLAAELMAANVWSPYLKPIAVMTDLMDGWSLMWVVEQGLDIYTCDSRAEAIGVLKAFMDKEPLTPDSTRIAHELHDAAGGGAEAEVEAEPAELGGLLKRRRLPRPAASGSDNLDDLLDFTGDMGLSETDIHQVRCSKHQAELLALLRGAPELLLGEAAAEGSQGVPELLLGAAAAEGSQGAEVPPEAAAGNEAEVREALSTMYI</sequence>